<proteinExistence type="predicted"/>
<dbReference type="EMBL" id="SNWD01000007">
    <property type="protein sequence ID" value="TDN81743.1"/>
    <property type="molecule type" value="Genomic_DNA"/>
</dbReference>
<evidence type="ECO:0000313" key="1">
    <source>
        <dbReference type="EMBL" id="TDN81743.1"/>
    </source>
</evidence>
<reference evidence="1 2" key="1">
    <citation type="submission" date="2019-03" db="EMBL/GenBank/DDBJ databases">
        <title>Genomic Encyclopedia of Type Strains, Phase IV (KMG-IV): sequencing the most valuable type-strain genomes for metagenomic binning, comparative biology and taxonomic classification.</title>
        <authorList>
            <person name="Goeker M."/>
        </authorList>
    </citation>
    <scope>NUCLEOTIDE SEQUENCE [LARGE SCALE GENOMIC DNA]</scope>
    <source>
        <strain evidence="1 2">DSM 25059</strain>
    </source>
</reference>
<protein>
    <submittedName>
        <fullName evidence="1">Uncharacterized protein</fullName>
    </submittedName>
</protein>
<comment type="caution">
    <text evidence="1">The sequence shown here is derived from an EMBL/GenBank/DDBJ whole genome shotgun (WGS) entry which is preliminary data.</text>
</comment>
<evidence type="ECO:0000313" key="2">
    <source>
        <dbReference type="Proteomes" id="UP000295493"/>
    </source>
</evidence>
<accession>A0A4R6FK03</accession>
<name>A0A4R6FK03_9SPHN</name>
<sequence length="87" mass="10133">MATAAQNIPEVRDFPHVLRAERLLGRTDWSAADYYVEGLAEFDRHYTAKPDRFTPARRREYASKYVYFHCPRHKLTPGVALHDEGRA</sequence>
<dbReference type="AlphaFoldDB" id="A0A4R6FK03"/>
<organism evidence="1 2">
    <name type="scientific">Stakelama pacifica</name>
    <dbReference type="NCBI Taxonomy" id="517720"/>
    <lineage>
        <taxon>Bacteria</taxon>
        <taxon>Pseudomonadati</taxon>
        <taxon>Pseudomonadota</taxon>
        <taxon>Alphaproteobacteria</taxon>
        <taxon>Sphingomonadales</taxon>
        <taxon>Sphingomonadaceae</taxon>
        <taxon>Stakelama</taxon>
    </lineage>
</organism>
<gene>
    <name evidence="1" type="ORF">EV664_107145</name>
</gene>
<keyword evidence="2" id="KW-1185">Reference proteome</keyword>
<dbReference type="Proteomes" id="UP000295493">
    <property type="component" value="Unassembled WGS sequence"/>
</dbReference>
<dbReference type="RefSeq" id="WP_133495864.1">
    <property type="nucleotide sequence ID" value="NZ_BMLU01000007.1"/>
</dbReference>